<proteinExistence type="predicted"/>
<name>A0A2P5VPG5_GOSBA</name>
<accession>A0A2P5VPG5</accession>
<feature type="compositionally biased region" description="Basic and acidic residues" evidence="1">
    <location>
        <begin position="91"/>
        <end position="100"/>
    </location>
</feature>
<feature type="signal peptide" evidence="2">
    <location>
        <begin position="1"/>
        <end position="23"/>
    </location>
</feature>
<dbReference type="EMBL" id="KZ671687">
    <property type="protein sequence ID" value="PPR80726.1"/>
    <property type="molecule type" value="Genomic_DNA"/>
</dbReference>
<evidence type="ECO:0000256" key="2">
    <source>
        <dbReference type="SAM" id="SignalP"/>
    </source>
</evidence>
<keyword evidence="2" id="KW-0732">Signal</keyword>
<evidence type="ECO:0000313" key="4">
    <source>
        <dbReference type="Proteomes" id="UP000239757"/>
    </source>
</evidence>
<gene>
    <name evidence="3" type="ORF">GOBAR_AA39988</name>
</gene>
<organism evidence="3 4">
    <name type="scientific">Gossypium barbadense</name>
    <name type="common">Sea Island cotton</name>
    <name type="synonym">Hibiscus barbadensis</name>
    <dbReference type="NCBI Taxonomy" id="3634"/>
    <lineage>
        <taxon>Eukaryota</taxon>
        <taxon>Viridiplantae</taxon>
        <taxon>Streptophyta</taxon>
        <taxon>Embryophyta</taxon>
        <taxon>Tracheophyta</taxon>
        <taxon>Spermatophyta</taxon>
        <taxon>Magnoliopsida</taxon>
        <taxon>eudicotyledons</taxon>
        <taxon>Gunneridae</taxon>
        <taxon>Pentapetalae</taxon>
        <taxon>rosids</taxon>
        <taxon>malvids</taxon>
        <taxon>Malvales</taxon>
        <taxon>Malvaceae</taxon>
        <taxon>Malvoideae</taxon>
        <taxon>Gossypium</taxon>
    </lineage>
</organism>
<feature type="region of interest" description="Disordered" evidence="1">
    <location>
        <begin position="91"/>
        <end position="114"/>
    </location>
</feature>
<dbReference type="AlphaFoldDB" id="A0A2P5VPG5"/>
<dbReference type="Proteomes" id="UP000239757">
    <property type="component" value="Unassembled WGS sequence"/>
</dbReference>
<protein>
    <submittedName>
        <fullName evidence="3">Uncharacterized protein</fullName>
    </submittedName>
</protein>
<feature type="chain" id="PRO_5015085470" evidence="2">
    <location>
        <begin position="24"/>
        <end position="226"/>
    </location>
</feature>
<evidence type="ECO:0000256" key="1">
    <source>
        <dbReference type="SAM" id="MobiDB-lite"/>
    </source>
</evidence>
<evidence type="ECO:0000313" key="3">
    <source>
        <dbReference type="EMBL" id="PPR80726.1"/>
    </source>
</evidence>
<feature type="compositionally biased region" description="Basic residues" evidence="1">
    <location>
        <begin position="101"/>
        <end position="111"/>
    </location>
</feature>
<sequence>MEDNQRKGLFLAILIMMMVMASTNNHYCVGALVEKTKSSSSHCSGSIQECLLFEEDDVLVESEISQVFPDLAANSYNNKAVYQSLIADASCGRRDPDKRCTPKRNNPKKHQPCGTYTRIEQQPNKVSEWIVGMHGEFSSLAKPANILSSRNRQVSSWFSPLMNIIKVSTDVAFCSKDNVAGLGAISRSCLGQIVSGASTLIPLNVSVVEAQTLELGSEIVESQGWQ</sequence>
<reference evidence="3 4" key="1">
    <citation type="submission" date="2015-01" db="EMBL/GenBank/DDBJ databases">
        <title>Genome of allotetraploid Gossypium barbadense reveals genomic plasticity and fiber elongation in cotton evolution.</title>
        <authorList>
            <person name="Chen X."/>
            <person name="Liu X."/>
            <person name="Zhao B."/>
            <person name="Zheng H."/>
            <person name="Hu Y."/>
            <person name="Lu G."/>
            <person name="Yang C."/>
            <person name="Chen J."/>
            <person name="Shan C."/>
            <person name="Zhang L."/>
            <person name="Zhou Y."/>
            <person name="Wang L."/>
            <person name="Guo W."/>
            <person name="Bai Y."/>
            <person name="Ruan J."/>
            <person name="Shangguan X."/>
            <person name="Mao Y."/>
            <person name="Jiang J."/>
            <person name="Zhu Y."/>
            <person name="Lei J."/>
            <person name="Kang H."/>
            <person name="Chen S."/>
            <person name="He X."/>
            <person name="Wang R."/>
            <person name="Wang Y."/>
            <person name="Chen J."/>
            <person name="Wang L."/>
            <person name="Yu S."/>
            <person name="Wang B."/>
            <person name="Wei J."/>
            <person name="Song S."/>
            <person name="Lu X."/>
            <person name="Gao Z."/>
            <person name="Gu W."/>
            <person name="Deng X."/>
            <person name="Ma D."/>
            <person name="Wang S."/>
            <person name="Liang W."/>
            <person name="Fang L."/>
            <person name="Cai C."/>
            <person name="Zhu X."/>
            <person name="Zhou B."/>
            <person name="Zhang Y."/>
            <person name="Chen Z."/>
            <person name="Xu S."/>
            <person name="Zhu R."/>
            <person name="Wang S."/>
            <person name="Zhang T."/>
            <person name="Zhao G."/>
        </authorList>
    </citation>
    <scope>NUCLEOTIDE SEQUENCE [LARGE SCALE GENOMIC DNA]</scope>
    <source>
        <strain evidence="4">cv. Xinhai21</strain>
        <tissue evidence="3">Leaf</tissue>
    </source>
</reference>
<dbReference type="OrthoDB" id="971722at2759"/>